<evidence type="ECO:0000313" key="10">
    <source>
        <dbReference type="Proteomes" id="UP000245383"/>
    </source>
</evidence>
<keyword evidence="3 6" id="KW-0645">Protease</keyword>
<evidence type="ECO:0000313" key="9">
    <source>
        <dbReference type="EMBL" id="PVU85607.1"/>
    </source>
</evidence>
<dbReference type="SMART" id="SM00020">
    <property type="entry name" value="Tryp_SPc"/>
    <property type="match status" value="1"/>
</dbReference>
<evidence type="ECO:0000256" key="4">
    <source>
        <dbReference type="ARBA" id="ARBA00022801"/>
    </source>
</evidence>
<gene>
    <name evidence="9" type="ORF">BB561_006931</name>
</gene>
<keyword evidence="6" id="KW-0720">Serine protease</keyword>
<dbReference type="GO" id="GO:0006508">
    <property type="term" value="P:proteolysis"/>
    <property type="evidence" value="ECO:0007669"/>
    <property type="project" value="UniProtKB-KW"/>
</dbReference>
<comment type="caution">
    <text evidence="9">The sequence shown here is derived from an EMBL/GenBank/DDBJ whole genome shotgun (WGS) entry which is preliminary data.</text>
</comment>
<feature type="chain" id="PRO_5015606129" description="Peptidase S1 domain-containing protein" evidence="7">
    <location>
        <begin position="19"/>
        <end position="297"/>
    </location>
</feature>
<dbReference type="EMBL" id="MBFR01000831">
    <property type="protein sequence ID" value="PVU85607.1"/>
    <property type="molecule type" value="Genomic_DNA"/>
</dbReference>
<dbReference type="PANTHER" id="PTHR24264:SF65">
    <property type="entry name" value="SRCR DOMAIN-CONTAINING PROTEIN"/>
    <property type="match status" value="1"/>
</dbReference>
<dbReference type="PANTHER" id="PTHR24264">
    <property type="entry name" value="TRYPSIN-RELATED"/>
    <property type="match status" value="1"/>
</dbReference>
<keyword evidence="2" id="KW-0964">Secreted</keyword>
<dbReference type="GO" id="GO:0004252">
    <property type="term" value="F:serine-type endopeptidase activity"/>
    <property type="evidence" value="ECO:0007669"/>
    <property type="project" value="InterPro"/>
</dbReference>
<dbReference type="CDD" id="cd00190">
    <property type="entry name" value="Tryp_SPc"/>
    <property type="match status" value="1"/>
</dbReference>
<dbReference type="InterPro" id="IPR050127">
    <property type="entry name" value="Serine_Proteases_S1"/>
</dbReference>
<dbReference type="PROSITE" id="PS50240">
    <property type="entry name" value="TRYPSIN_DOM"/>
    <property type="match status" value="1"/>
</dbReference>
<keyword evidence="4 6" id="KW-0378">Hydrolase</keyword>
<sequence>MFLFTFFLCLITLKKTLGSYVNISSIYSGDGAKSTLASNVINGHDAFEGEFPFMAQIYYLDRQRNFRFKCGGSLIGDKHILTAAHCLYKDFSGKSMIPLEDMRIVVGKNERMSKKNNYKTYSVKDVNKFGYPENRAADFAIIALSANVPEEEATSIQIFGGEIQNTIPVQVLGFGSLNSDGSMPSSFLKVASVDISNSTNCSAKTIHWKNNDGMLICQESRGKNESNDSCNGDSGGPLITEYKNKYYLVGTVIIGAKKKETQKNVCGKDIVGYYARVGYYLDHIAEITEIPKTSLIL</sequence>
<evidence type="ECO:0000256" key="5">
    <source>
        <dbReference type="ARBA" id="ARBA00023157"/>
    </source>
</evidence>
<evidence type="ECO:0000256" key="6">
    <source>
        <dbReference type="RuleBase" id="RU363034"/>
    </source>
</evidence>
<dbReference type="PROSITE" id="PS00135">
    <property type="entry name" value="TRYPSIN_SER"/>
    <property type="match status" value="1"/>
</dbReference>
<evidence type="ECO:0000256" key="1">
    <source>
        <dbReference type="ARBA" id="ARBA00004613"/>
    </source>
</evidence>
<accession>A0A2T9XZW4</accession>
<dbReference type="OrthoDB" id="6380398at2759"/>
<protein>
    <recommendedName>
        <fullName evidence="8">Peptidase S1 domain-containing protein</fullName>
    </recommendedName>
</protein>
<dbReference type="PRINTS" id="PR00722">
    <property type="entry name" value="CHYMOTRYPSIN"/>
</dbReference>
<keyword evidence="5" id="KW-1015">Disulfide bond</keyword>
<dbReference type="Proteomes" id="UP000245383">
    <property type="component" value="Unassembled WGS sequence"/>
</dbReference>
<keyword evidence="7" id="KW-0732">Signal</keyword>
<dbReference type="InterPro" id="IPR009003">
    <property type="entry name" value="Peptidase_S1_PA"/>
</dbReference>
<dbReference type="GO" id="GO:0005615">
    <property type="term" value="C:extracellular space"/>
    <property type="evidence" value="ECO:0007669"/>
    <property type="project" value="TreeGrafter"/>
</dbReference>
<feature type="signal peptide" evidence="7">
    <location>
        <begin position="1"/>
        <end position="18"/>
    </location>
</feature>
<keyword evidence="10" id="KW-1185">Reference proteome</keyword>
<dbReference type="AlphaFoldDB" id="A0A2T9XZW4"/>
<name>A0A2T9XZW4_9FUNG</name>
<evidence type="ECO:0000259" key="8">
    <source>
        <dbReference type="PROSITE" id="PS50240"/>
    </source>
</evidence>
<dbReference type="PROSITE" id="PS00134">
    <property type="entry name" value="TRYPSIN_HIS"/>
    <property type="match status" value="1"/>
</dbReference>
<dbReference type="STRING" id="133385.A0A2T9XZW4"/>
<dbReference type="InterPro" id="IPR043504">
    <property type="entry name" value="Peptidase_S1_PA_chymotrypsin"/>
</dbReference>
<dbReference type="InterPro" id="IPR033116">
    <property type="entry name" value="TRYPSIN_SER"/>
</dbReference>
<dbReference type="SUPFAM" id="SSF50494">
    <property type="entry name" value="Trypsin-like serine proteases"/>
    <property type="match status" value="1"/>
</dbReference>
<dbReference type="InterPro" id="IPR001314">
    <property type="entry name" value="Peptidase_S1A"/>
</dbReference>
<organism evidence="9 10">
    <name type="scientific">Smittium simulii</name>
    <dbReference type="NCBI Taxonomy" id="133385"/>
    <lineage>
        <taxon>Eukaryota</taxon>
        <taxon>Fungi</taxon>
        <taxon>Fungi incertae sedis</taxon>
        <taxon>Zoopagomycota</taxon>
        <taxon>Kickxellomycotina</taxon>
        <taxon>Harpellomycetes</taxon>
        <taxon>Harpellales</taxon>
        <taxon>Legeriomycetaceae</taxon>
        <taxon>Smittium</taxon>
    </lineage>
</organism>
<evidence type="ECO:0000256" key="7">
    <source>
        <dbReference type="SAM" id="SignalP"/>
    </source>
</evidence>
<dbReference type="Gene3D" id="2.40.10.10">
    <property type="entry name" value="Trypsin-like serine proteases"/>
    <property type="match status" value="1"/>
</dbReference>
<dbReference type="InterPro" id="IPR001254">
    <property type="entry name" value="Trypsin_dom"/>
</dbReference>
<evidence type="ECO:0000256" key="2">
    <source>
        <dbReference type="ARBA" id="ARBA00022525"/>
    </source>
</evidence>
<evidence type="ECO:0000256" key="3">
    <source>
        <dbReference type="ARBA" id="ARBA00022670"/>
    </source>
</evidence>
<dbReference type="InterPro" id="IPR018114">
    <property type="entry name" value="TRYPSIN_HIS"/>
</dbReference>
<reference evidence="9 10" key="1">
    <citation type="journal article" date="2018" name="MBio">
        <title>Comparative Genomics Reveals the Core Gene Toolbox for the Fungus-Insect Symbiosis.</title>
        <authorList>
            <person name="Wang Y."/>
            <person name="Stata M."/>
            <person name="Wang W."/>
            <person name="Stajich J.E."/>
            <person name="White M.M."/>
            <person name="Moncalvo J.M."/>
        </authorList>
    </citation>
    <scope>NUCLEOTIDE SEQUENCE [LARGE SCALE GENOMIC DNA]</scope>
    <source>
        <strain evidence="9 10">SWE-8-4</strain>
    </source>
</reference>
<dbReference type="Pfam" id="PF00089">
    <property type="entry name" value="Trypsin"/>
    <property type="match status" value="1"/>
</dbReference>
<comment type="subcellular location">
    <subcellularLocation>
        <location evidence="1">Secreted</location>
    </subcellularLocation>
</comment>
<feature type="domain" description="Peptidase S1" evidence="8">
    <location>
        <begin position="40"/>
        <end position="289"/>
    </location>
</feature>
<proteinExistence type="predicted"/>